<dbReference type="InterPro" id="IPR050253">
    <property type="entry name" value="Seed_Storage-Functional"/>
</dbReference>
<evidence type="ECO:0000313" key="2">
    <source>
        <dbReference type="EMBL" id="GFY94013.1"/>
    </source>
</evidence>
<dbReference type="InterPro" id="IPR011051">
    <property type="entry name" value="RmlC_Cupin_sf"/>
</dbReference>
<organism evidence="2 3">
    <name type="scientific">Actinidia rufa</name>
    <dbReference type="NCBI Taxonomy" id="165716"/>
    <lineage>
        <taxon>Eukaryota</taxon>
        <taxon>Viridiplantae</taxon>
        <taxon>Streptophyta</taxon>
        <taxon>Embryophyta</taxon>
        <taxon>Tracheophyta</taxon>
        <taxon>Spermatophyta</taxon>
        <taxon>Magnoliopsida</taxon>
        <taxon>eudicotyledons</taxon>
        <taxon>Gunneridae</taxon>
        <taxon>Pentapetalae</taxon>
        <taxon>asterids</taxon>
        <taxon>Ericales</taxon>
        <taxon>Actinidiaceae</taxon>
        <taxon>Actinidia</taxon>
    </lineage>
</organism>
<dbReference type="CDD" id="cd02245">
    <property type="entry name" value="cupin_7S_vicilin-like_C"/>
    <property type="match status" value="1"/>
</dbReference>
<dbReference type="CDD" id="cd02244">
    <property type="entry name" value="cupin_7S_vicilin-like_N"/>
    <property type="match status" value="1"/>
</dbReference>
<reference evidence="2 3" key="1">
    <citation type="submission" date="2019-07" db="EMBL/GenBank/DDBJ databases">
        <title>De Novo Assembly of kiwifruit Actinidia rufa.</title>
        <authorList>
            <person name="Sugita-Konishi S."/>
            <person name="Sato K."/>
            <person name="Mori E."/>
            <person name="Abe Y."/>
            <person name="Kisaki G."/>
            <person name="Hamano K."/>
            <person name="Suezawa K."/>
            <person name="Otani M."/>
            <person name="Fukuda T."/>
            <person name="Manabe T."/>
            <person name="Gomi K."/>
            <person name="Tabuchi M."/>
            <person name="Akimitsu K."/>
            <person name="Kataoka I."/>
        </authorList>
    </citation>
    <scope>NUCLEOTIDE SEQUENCE [LARGE SCALE GENOMIC DNA]</scope>
    <source>
        <strain evidence="3">cv. Fuchu</strain>
    </source>
</reference>
<protein>
    <submittedName>
        <fullName evidence="2">RmlC-like cupins superfamily protein</fullName>
    </submittedName>
</protein>
<name>A0A7J0F5Y0_9ERIC</name>
<feature type="domain" description="Cupin type-1" evidence="1">
    <location>
        <begin position="251"/>
        <end position="405"/>
    </location>
</feature>
<dbReference type="PANTHER" id="PTHR31189:SF7">
    <property type="entry name" value="OS03G0197300 PROTEIN"/>
    <property type="match status" value="1"/>
</dbReference>
<proteinExistence type="predicted"/>
<keyword evidence="3" id="KW-1185">Reference proteome</keyword>
<evidence type="ECO:0000313" key="3">
    <source>
        <dbReference type="Proteomes" id="UP000585474"/>
    </source>
</evidence>
<dbReference type="AlphaFoldDB" id="A0A7J0F5Y0"/>
<dbReference type="OrthoDB" id="1932894at2759"/>
<accession>A0A7J0F5Y0</accession>
<dbReference type="InterPro" id="IPR014710">
    <property type="entry name" value="RmlC-like_jellyroll"/>
</dbReference>
<dbReference type="Proteomes" id="UP000585474">
    <property type="component" value="Unassembled WGS sequence"/>
</dbReference>
<dbReference type="PANTHER" id="PTHR31189">
    <property type="entry name" value="OS03G0336100 PROTEIN-RELATED"/>
    <property type="match status" value="1"/>
</dbReference>
<evidence type="ECO:0000259" key="1">
    <source>
        <dbReference type="SMART" id="SM00835"/>
    </source>
</evidence>
<feature type="domain" description="Cupin type-1" evidence="1">
    <location>
        <begin position="44"/>
        <end position="197"/>
    </location>
</feature>
<dbReference type="Gene3D" id="2.60.120.10">
    <property type="entry name" value="Jelly Rolls"/>
    <property type="match status" value="2"/>
</dbReference>
<dbReference type="Pfam" id="PF00190">
    <property type="entry name" value="Cupin_1"/>
    <property type="match status" value="2"/>
</dbReference>
<dbReference type="EMBL" id="BJWL01000009">
    <property type="protein sequence ID" value="GFY94013.1"/>
    <property type="molecule type" value="Genomic_DNA"/>
</dbReference>
<dbReference type="SMART" id="SM00835">
    <property type="entry name" value="Cupin_1"/>
    <property type="match status" value="2"/>
</dbReference>
<sequence>MRKDPLALTKFHIACKDRTDIDHLGLHYLPDCHVSPRRDLACGVGVVRRDERRSLVSTEYGEISAVEISDGARGRYHLQFITLEPNALLLPVLLHADMVFYVKTGSGRLIWVDEDEKRTVNLRRGDVYRLQPGTAFSVQSNLEAERQKLRIYALFTNSIEDLQEPSMGTYSSIRDLILGFDKKVLQAAFNVPEEVIEEITSGPTTPAIVHAEPKKGRTFWEFETQFMKGLLGSKGYSMFDLENKKRKIKTFNILKADKDFENCNGWSLTVTKKNLPALRGSNIGLLMVNLTKGSMMGPHWNPMATEISIVIEGEGMVQVVCSSTMDESECKNMRFRVEEGDVFAVPRFHPMAQMAFNNGSLVFMGFSTSTKKNHPQFLAGKASVLQTLDRQVMAVSFNVTNTTISQLMDSQRESIILDCR</sequence>
<gene>
    <name evidence="2" type="ORF">Acr_09g0004590</name>
</gene>
<comment type="caution">
    <text evidence="2">The sequence shown here is derived from an EMBL/GenBank/DDBJ whole genome shotgun (WGS) entry which is preliminary data.</text>
</comment>
<dbReference type="InterPro" id="IPR006045">
    <property type="entry name" value="Cupin_1"/>
</dbReference>
<dbReference type="SUPFAM" id="SSF51182">
    <property type="entry name" value="RmlC-like cupins"/>
    <property type="match status" value="1"/>
</dbReference>